<name>A0A5A7PBV6_STRAF</name>
<comment type="caution">
    <text evidence="1">The sequence shown here is derived from an EMBL/GenBank/DDBJ whole genome shotgun (WGS) entry which is preliminary data.</text>
</comment>
<accession>A0A5A7PBV6</accession>
<dbReference type="EMBL" id="BKCP01004317">
    <property type="protein sequence ID" value="GER30162.1"/>
    <property type="molecule type" value="Genomic_DNA"/>
</dbReference>
<reference evidence="2" key="1">
    <citation type="journal article" date="2019" name="Curr. Biol.">
        <title>Genome Sequence of Striga asiatica Provides Insight into the Evolution of Plant Parasitism.</title>
        <authorList>
            <person name="Yoshida S."/>
            <person name="Kim S."/>
            <person name="Wafula E.K."/>
            <person name="Tanskanen J."/>
            <person name="Kim Y.M."/>
            <person name="Honaas L."/>
            <person name="Yang Z."/>
            <person name="Spallek T."/>
            <person name="Conn C.E."/>
            <person name="Ichihashi Y."/>
            <person name="Cheong K."/>
            <person name="Cui S."/>
            <person name="Der J.P."/>
            <person name="Gundlach H."/>
            <person name="Jiao Y."/>
            <person name="Hori C."/>
            <person name="Ishida J.K."/>
            <person name="Kasahara H."/>
            <person name="Kiba T."/>
            <person name="Kim M.S."/>
            <person name="Koo N."/>
            <person name="Laohavisit A."/>
            <person name="Lee Y.H."/>
            <person name="Lumba S."/>
            <person name="McCourt P."/>
            <person name="Mortimer J.C."/>
            <person name="Mutuku J.M."/>
            <person name="Nomura T."/>
            <person name="Sasaki-Sekimoto Y."/>
            <person name="Seto Y."/>
            <person name="Wang Y."/>
            <person name="Wakatake T."/>
            <person name="Sakakibara H."/>
            <person name="Demura T."/>
            <person name="Yamaguchi S."/>
            <person name="Yoneyama K."/>
            <person name="Manabe R.I."/>
            <person name="Nelson D.C."/>
            <person name="Schulman A.H."/>
            <person name="Timko M.P."/>
            <person name="dePamphilis C.W."/>
            <person name="Choi D."/>
            <person name="Shirasu K."/>
        </authorList>
    </citation>
    <scope>NUCLEOTIDE SEQUENCE [LARGE SCALE GENOMIC DNA]</scope>
    <source>
        <strain evidence="2">cv. UVA1</strain>
    </source>
</reference>
<gene>
    <name evidence="1" type="ORF">STAS_06088</name>
</gene>
<evidence type="ECO:0000313" key="2">
    <source>
        <dbReference type="Proteomes" id="UP000325081"/>
    </source>
</evidence>
<organism evidence="1 2">
    <name type="scientific">Striga asiatica</name>
    <name type="common">Asiatic witchweed</name>
    <name type="synonym">Buchnera asiatica</name>
    <dbReference type="NCBI Taxonomy" id="4170"/>
    <lineage>
        <taxon>Eukaryota</taxon>
        <taxon>Viridiplantae</taxon>
        <taxon>Streptophyta</taxon>
        <taxon>Embryophyta</taxon>
        <taxon>Tracheophyta</taxon>
        <taxon>Spermatophyta</taxon>
        <taxon>Magnoliopsida</taxon>
        <taxon>eudicotyledons</taxon>
        <taxon>Gunneridae</taxon>
        <taxon>Pentapetalae</taxon>
        <taxon>asterids</taxon>
        <taxon>lamiids</taxon>
        <taxon>Lamiales</taxon>
        <taxon>Orobanchaceae</taxon>
        <taxon>Buchnereae</taxon>
        <taxon>Striga</taxon>
    </lineage>
</organism>
<keyword evidence="2" id="KW-1185">Reference proteome</keyword>
<dbReference type="AlphaFoldDB" id="A0A5A7PBV6"/>
<sequence>MSTTVWLDRNSKTPSLATTKNGCSGARLTVDTSGSETTPIFSAILSPTLLVKAVPGVFNPLHLVNAQNPCPTQLHPLTLILPKRGLIIRQVLGKNSVPIPDPKHGPRISHIGHVQFVPNHEGCNCGRPTHGVINFNSVELVVGRQEG</sequence>
<protein>
    <submittedName>
        <fullName evidence="1">Endoplasmic reticulum vesicle transporter protein</fullName>
    </submittedName>
</protein>
<proteinExistence type="predicted"/>
<evidence type="ECO:0000313" key="1">
    <source>
        <dbReference type="EMBL" id="GER30162.1"/>
    </source>
</evidence>
<dbReference type="Proteomes" id="UP000325081">
    <property type="component" value="Unassembled WGS sequence"/>
</dbReference>